<evidence type="ECO:0000256" key="4">
    <source>
        <dbReference type="ARBA" id="ARBA00022679"/>
    </source>
</evidence>
<organism evidence="7 8">
    <name type="scientific">Candidatus Vogelbacteria bacterium RIFOXYD2_FULL_44_9</name>
    <dbReference type="NCBI Taxonomy" id="1802441"/>
    <lineage>
        <taxon>Bacteria</taxon>
        <taxon>Candidatus Vogeliibacteriota</taxon>
    </lineage>
</organism>
<dbReference type="SMART" id="SM00317">
    <property type="entry name" value="SET"/>
    <property type="match status" value="1"/>
</dbReference>
<evidence type="ECO:0000313" key="7">
    <source>
        <dbReference type="EMBL" id="OHA60688.1"/>
    </source>
</evidence>
<dbReference type="PANTHER" id="PTHR22884">
    <property type="entry name" value="SET DOMAIN PROTEINS"/>
    <property type="match status" value="1"/>
</dbReference>
<gene>
    <name evidence="7" type="ORF">A2556_02585</name>
</gene>
<sequence>MFEINSKKTIDGGTRANIARYINHSCRPNAEVEIIKGRVFIMAKRKIKTGEEIAYDYGREYWNEHIKPLGCRCVKCSEKK</sequence>
<comment type="subcellular location">
    <subcellularLocation>
        <location evidence="1">Chromosome</location>
    </subcellularLocation>
</comment>
<dbReference type="GO" id="GO:0032259">
    <property type="term" value="P:methylation"/>
    <property type="evidence" value="ECO:0007669"/>
    <property type="project" value="UniProtKB-KW"/>
</dbReference>
<name>A0A1G2QJQ7_9BACT</name>
<keyword evidence="3" id="KW-0489">Methyltransferase</keyword>
<dbReference type="PROSITE" id="PS50280">
    <property type="entry name" value="SET"/>
    <property type="match status" value="1"/>
</dbReference>
<proteinExistence type="predicted"/>
<keyword evidence="4" id="KW-0808">Transferase</keyword>
<evidence type="ECO:0000256" key="1">
    <source>
        <dbReference type="ARBA" id="ARBA00004286"/>
    </source>
</evidence>
<keyword evidence="2" id="KW-0158">Chromosome</keyword>
<evidence type="ECO:0000256" key="3">
    <source>
        <dbReference type="ARBA" id="ARBA00022603"/>
    </source>
</evidence>
<accession>A0A1G2QJQ7</accession>
<evidence type="ECO:0000313" key="8">
    <source>
        <dbReference type="Proteomes" id="UP000177140"/>
    </source>
</evidence>
<feature type="domain" description="SET" evidence="6">
    <location>
        <begin position="1"/>
        <end position="58"/>
    </location>
</feature>
<dbReference type="AlphaFoldDB" id="A0A1G2QJQ7"/>
<dbReference type="InterPro" id="IPR050777">
    <property type="entry name" value="SET2_Histone-Lys_MeTrsfase"/>
</dbReference>
<evidence type="ECO:0000256" key="2">
    <source>
        <dbReference type="ARBA" id="ARBA00022454"/>
    </source>
</evidence>
<dbReference type="InterPro" id="IPR046341">
    <property type="entry name" value="SET_dom_sf"/>
</dbReference>
<dbReference type="GO" id="GO:0008168">
    <property type="term" value="F:methyltransferase activity"/>
    <property type="evidence" value="ECO:0007669"/>
    <property type="project" value="UniProtKB-KW"/>
</dbReference>
<evidence type="ECO:0000256" key="5">
    <source>
        <dbReference type="ARBA" id="ARBA00022691"/>
    </source>
</evidence>
<dbReference type="SUPFAM" id="SSF82199">
    <property type="entry name" value="SET domain"/>
    <property type="match status" value="1"/>
</dbReference>
<keyword evidence="5" id="KW-0949">S-adenosyl-L-methionine</keyword>
<dbReference type="GO" id="GO:0005694">
    <property type="term" value="C:chromosome"/>
    <property type="evidence" value="ECO:0007669"/>
    <property type="project" value="UniProtKB-SubCell"/>
</dbReference>
<dbReference type="InterPro" id="IPR001214">
    <property type="entry name" value="SET_dom"/>
</dbReference>
<comment type="caution">
    <text evidence="7">The sequence shown here is derived from an EMBL/GenBank/DDBJ whole genome shotgun (WGS) entry which is preliminary data.</text>
</comment>
<dbReference type="Gene3D" id="2.170.270.10">
    <property type="entry name" value="SET domain"/>
    <property type="match status" value="1"/>
</dbReference>
<dbReference type="Proteomes" id="UP000177140">
    <property type="component" value="Unassembled WGS sequence"/>
</dbReference>
<reference evidence="7 8" key="1">
    <citation type="journal article" date="2016" name="Nat. Commun.">
        <title>Thousands of microbial genomes shed light on interconnected biogeochemical processes in an aquifer system.</title>
        <authorList>
            <person name="Anantharaman K."/>
            <person name="Brown C.T."/>
            <person name="Hug L.A."/>
            <person name="Sharon I."/>
            <person name="Castelle C.J."/>
            <person name="Probst A.J."/>
            <person name="Thomas B.C."/>
            <person name="Singh A."/>
            <person name="Wilkins M.J."/>
            <person name="Karaoz U."/>
            <person name="Brodie E.L."/>
            <person name="Williams K.H."/>
            <person name="Hubbard S.S."/>
            <person name="Banfield J.F."/>
        </authorList>
    </citation>
    <scope>NUCLEOTIDE SEQUENCE [LARGE SCALE GENOMIC DNA]</scope>
</reference>
<dbReference type="EMBL" id="MHTM01000047">
    <property type="protein sequence ID" value="OHA60688.1"/>
    <property type="molecule type" value="Genomic_DNA"/>
</dbReference>
<protein>
    <recommendedName>
        <fullName evidence="6">SET domain-containing protein</fullName>
    </recommendedName>
</protein>
<dbReference type="Pfam" id="PF00856">
    <property type="entry name" value="SET"/>
    <property type="match status" value="1"/>
</dbReference>
<evidence type="ECO:0000259" key="6">
    <source>
        <dbReference type="PROSITE" id="PS50280"/>
    </source>
</evidence>